<organism evidence="2 3">
    <name type="scientific">Rhodobacter lacus</name>
    <dbReference type="NCBI Taxonomy" id="1641972"/>
    <lineage>
        <taxon>Bacteria</taxon>
        <taxon>Pseudomonadati</taxon>
        <taxon>Pseudomonadota</taxon>
        <taxon>Alphaproteobacteria</taxon>
        <taxon>Rhodobacterales</taxon>
        <taxon>Rhodobacter group</taxon>
        <taxon>Rhodobacter</taxon>
    </lineage>
</organism>
<comment type="caution">
    <text evidence="2">The sequence shown here is derived from an EMBL/GenBank/DDBJ whole genome shotgun (WGS) entry which is preliminary data.</text>
</comment>
<keyword evidence="1" id="KW-0732">Signal</keyword>
<proteinExistence type="predicted"/>
<dbReference type="Proteomes" id="UP001597413">
    <property type="component" value="Unassembled WGS sequence"/>
</dbReference>
<gene>
    <name evidence="2" type="ORF">ACFSM0_04650</name>
</gene>
<evidence type="ECO:0000313" key="2">
    <source>
        <dbReference type="EMBL" id="MFD2173378.1"/>
    </source>
</evidence>
<feature type="chain" id="PRO_5046715562" description="Peptidase inhibitor I78 family protein" evidence="1">
    <location>
        <begin position="25"/>
        <end position="118"/>
    </location>
</feature>
<protein>
    <recommendedName>
        <fullName evidence="4">Peptidase inhibitor I78 family protein</fullName>
    </recommendedName>
</protein>
<dbReference type="RefSeq" id="WP_377387800.1">
    <property type="nucleotide sequence ID" value="NZ_JBHUIX010000004.1"/>
</dbReference>
<evidence type="ECO:0008006" key="4">
    <source>
        <dbReference type="Google" id="ProtNLM"/>
    </source>
</evidence>
<name>A0ABW5A514_9RHOB</name>
<reference evidence="3" key="1">
    <citation type="journal article" date="2019" name="Int. J. Syst. Evol. Microbiol.">
        <title>The Global Catalogue of Microorganisms (GCM) 10K type strain sequencing project: providing services to taxonomists for standard genome sequencing and annotation.</title>
        <authorList>
            <consortium name="The Broad Institute Genomics Platform"/>
            <consortium name="The Broad Institute Genome Sequencing Center for Infectious Disease"/>
            <person name="Wu L."/>
            <person name="Ma J."/>
        </authorList>
    </citation>
    <scope>NUCLEOTIDE SEQUENCE [LARGE SCALE GENOMIC DNA]</scope>
    <source>
        <strain evidence="3">CCUG 55131</strain>
    </source>
</reference>
<sequence length="118" mass="12458">MILTVSRFAPLPLTAALLALGACGASPEPEMPAQALPVPHMTPAVSQDGALEAREPDTCHAADYTSALGQPASVIPTLGITRPINVVEWRGIEPQIYNPQRIVFRLDAAGNIFNIDCG</sequence>
<evidence type="ECO:0000256" key="1">
    <source>
        <dbReference type="SAM" id="SignalP"/>
    </source>
</evidence>
<keyword evidence="3" id="KW-1185">Reference proteome</keyword>
<accession>A0ABW5A514</accession>
<feature type="signal peptide" evidence="1">
    <location>
        <begin position="1"/>
        <end position="24"/>
    </location>
</feature>
<dbReference type="EMBL" id="JBHUIX010000004">
    <property type="protein sequence ID" value="MFD2173378.1"/>
    <property type="molecule type" value="Genomic_DNA"/>
</dbReference>
<dbReference type="PROSITE" id="PS51257">
    <property type="entry name" value="PROKAR_LIPOPROTEIN"/>
    <property type="match status" value="1"/>
</dbReference>
<evidence type="ECO:0000313" key="3">
    <source>
        <dbReference type="Proteomes" id="UP001597413"/>
    </source>
</evidence>